<gene>
    <name evidence="1" type="ORF">JCM7686_0812</name>
</gene>
<dbReference type="AlphaFoldDB" id="S5YRN9"/>
<protein>
    <submittedName>
        <fullName evidence="1">Uncharacterized protein</fullName>
    </submittedName>
</protein>
<dbReference type="STRING" id="1367847.JCM7686_0812"/>
<keyword evidence="2" id="KW-1185">Reference proteome</keyword>
<reference evidence="1 2" key="1">
    <citation type="journal article" date="2014" name="BMC Genomics">
        <title>Architecture and functions of a multipartite genome of the methylotrophic bacterium Paracoccus aminophilus JCM 7686, containing primary and secondary chromids.</title>
        <authorList>
            <person name="Dziewit L."/>
            <person name="Czarnecki J."/>
            <person name="Wibberg D."/>
            <person name="Radlinska M."/>
            <person name="Mrozek P."/>
            <person name="Szymczak M."/>
            <person name="Schluter A."/>
            <person name="Puhler A."/>
            <person name="Bartosik D."/>
        </authorList>
    </citation>
    <scope>NUCLEOTIDE SEQUENCE [LARGE SCALE GENOMIC DNA]</scope>
    <source>
        <strain evidence="1">JCM 7686</strain>
    </source>
</reference>
<proteinExistence type="predicted"/>
<evidence type="ECO:0000313" key="2">
    <source>
        <dbReference type="Proteomes" id="UP000015480"/>
    </source>
</evidence>
<organism evidence="1 2">
    <name type="scientific">Paracoccus aminophilus JCM 7686</name>
    <dbReference type="NCBI Taxonomy" id="1367847"/>
    <lineage>
        <taxon>Bacteria</taxon>
        <taxon>Pseudomonadati</taxon>
        <taxon>Pseudomonadota</taxon>
        <taxon>Alphaproteobacteria</taxon>
        <taxon>Rhodobacterales</taxon>
        <taxon>Paracoccaceae</taxon>
        <taxon>Paracoccus</taxon>
    </lineage>
</organism>
<sequence>MKDHRIFIHCRCGHVGCVTLGYFLHRDEMLRRARCTVCGKRDGWTVIVLPPAGSKGYPG</sequence>
<dbReference type="KEGG" id="pami:JCM7686_0812"/>
<dbReference type="PATRIC" id="fig|1367847.3.peg.768"/>
<accession>S5YRN9</accession>
<dbReference type="Proteomes" id="UP000015480">
    <property type="component" value="Chromosome"/>
</dbReference>
<dbReference type="EMBL" id="CP006650">
    <property type="protein sequence ID" value="AGT07921.1"/>
    <property type="molecule type" value="Genomic_DNA"/>
</dbReference>
<name>S5YRN9_PARAH</name>
<evidence type="ECO:0000313" key="1">
    <source>
        <dbReference type="EMBL" id="AGT07921.1"/>
    </source>
</evidence>
<dbReference type="HOGENOM" id="CLU_2956399_0_0_5"/>